<evidence type="ECO:0000256" key="10">
    <source>
        <dbReference type="ARBA" id="ARBA00042300"/>
    </source>
</evidence>
<name>A0A9P7MA37_9HYPO</name>
<sequence length="453" mass="50891">MLFAVFLLSLGIVSAQDRGESQACVNTATCSWNPRRQWGQYSPYSPAPSTLIKKDVPPGCKVTFASVLSRHGSRFPTEDKRETYRELLQRIQENVRMYGRGYGFIKEYDIQILGDNDLTVAGKNEMIQSGIQFFKRYENLAWNVLSPSVRVSGSDAVLDSAHSFIRGFFYAKRKNPGPHLSNVLIISEEDDAKNPLNHGTCKGFEDGLKSELLAAKKNAWLNIWAPSVMTRLNRKMPGANLTLEETVYIMDLCPLITAASTKRELSPFCRLFSKREWLAYDYYQTQVNWYTYGPGNPMASTQGVGYVNELIARLTGYPVEDETSTDPDLDGNSDTFPLDRNLYADFAYDSTLMTVYGALGLWTDESVTLPSNRMVPASRADGYSATWTVPFAARMYVEKMDCDKDGKDLVRVLVNERVVVPKGCKADALGRCTLEEFVNGLQFARQGGHWDQC</sequence>
<keyword evidence="8" id="KW-0325">Glycoprotein</keyword>
<keyword evidence="20" id="KW-0732">Signal</keyword>
<evidence type="ECO:0000256" key="1">
    <source>
        <dbReference type="ARBA" id="ARBA00004613"/>
    </source>
</evidence>
<evidence type="ECO:0000256" key="12">
    <source>
        <dbReference type="ARBA" id="ARBA00043675"/>
    </source>
</evidence>
<feature type="disulfide bond" evidence="19">
    <location>
        <begin position="201"/>
        <end position="453"/>
    </location>
</feature>
<accession>A0A9P7MA37</accession>
<feature type="active site" description="Proton donor" evidence="18">
    <location>
        <position position="349"/>
    </location>
</feature>
<dbReference type="EMBL" id="SRPO01000277">
    <property type="protein sequence ID" value="KAG5934990.1"/>
    <property type="molecule type" value="Genomic_DNA"/>
</dbReference>
<evidence type="ECO:0000256" key="2">
    <source>
        <dbReference type="ARBA" id="ARBA00005375"/>
    </source>
</evidence>
<dbReference type="PANTHER" id="PTHR20963:SF24">
    <property type="entry name" value="3-PHYTASE B"/>
    <property type="match status" value="1"/>
</dbReference>
<reference evidence="21 22" key="1">
    <citation type="journal article" date="2020" name="bioRxiv">
        <title>Whole genome comparisons of ergot fungi reveals the divergence and evolution of species within the genus Claviceps are the result of varying mechanisms driving genome evolution and host range expansion.</title>
        <authorList>
            <person name="Wyka S.A."/>
            <person name="Mondo S.J."/>
            <person name="Liu M."/>
            <person name="Dettman J."/>
            <person name="Nalam V."/>
            <person name="Broders K.D."/>
        </authorList>
    </citation>
    <scope>NUCLEOTIDE SEQUENCE [LARGE SCALE GENOMIC DNA]</scope>
    <source>
        <strain evidence="21 22">CCC 1485</strain>
    </source>
</reference>
<evidence type="ECO:0000256" key="18">
    <source>
        <dbReference type="PIRSR" id="PIRSR000894-1"/>
    </source>
</evidence>
<dbReference type="GO" id="GO:0003993">
    <property type="term" value="F:acid phosphatase activity"/>
    <property type="evidence" value="ECO:0007669"/>
    <property type="project" value="TreeGrafter"/>
</dbReference>
<dbReference type="InterPro" id="IPR033379">
    <property type="entry name" value="Acid_Pase_AS"/>
</dbReference>
<evidence type="ECO:0000313" key="22">
    <source>
        <dbReference type="Proteomes" id="UP000706124"/>
    </source>
</evidence>
<comment type="subunit">
    <text evidence="3">Monomer.</text>
</comment>
<evidence type="ECO:0000256" key="19">
    <source>
        <dbReference type="PIRSR" id="PIRSR000894-2"/>
    </source>
</evidence>
<comment type="caution">
    <text evidence="21">The sequence shown here is derived from an EMBL/GenBank/DDBJ whole genome shotgun (WGS) entry which is preliminary data.</text>
</comment>
<dbReference type="PIRSF" id="PIRSF000894">
    <property type="entry name" value="Acid_phosphatase"/>
    <property type="match status" value="1"/>
</dbReference>
<comment type="catalytic activity">
    <reaction evidence="12">
        <text>1D-myo-inositol 1,2-bisphosphate + H2O = 1D-myo-inositol 2-phosphate + phosphate</text>
        <dbReference type="Rhea" id="RHEA:77135"/>
        <dbReference type="ChEBI" id="CHEBI:15377"/>
        <dbReference type="ChEBI" id="CHEBI:43474"/>
        <dbReference type="ChEBI" id="CHEBI:84142"/>
        <dbReference type="ChEBI" id="CHEBI:195539"/>
    </reaction>
    <physiologicalReaction direction="left-to-right" evidence="12">
        <dbReference type="Rhea" id="RHEA:77136"/>
    </physiologicalReaction>
</comment>
<comment type="similarity">
    <text evidence="2">Belongs to the histidine acid phosphatase family.</text>
</comment>
<evidence type="ECO:0000256" key="16">
    <source>
        <dbReference type="ARBA" id="ARBA00044106"/>
    </source>
</evidence>
<dbReference type="InterPro" id="IPR016274">
    <property type="entry name" value="Histidine_acid_Pase_euk"/>
</dbReference>
<keyword evidence="5" id="KW-0964">Secreted</keyword>
<comment type="catalytic activity">
    <reaction evidence="11">
        <text>1D-myo-inositol 1,2,5,6-tetrakisphosphate + H2O = 1D-myo-inositol 1,2,6-trisphosphate + phosphate</text>
        <dbReference type="Rhea" id="RHEA:77119"/>
        <dbReference type="ChEBI" id="CHEBI:15377"/>
        <dbReference type="ChEBI" id="CHEBI:43474"/>
        <dbReference type="ChEBI" id="CHEBI:195535"/>
        <dbReference type="ChEBI" id="CHEBI:195537"/>
    </reaction>
    <physiologicalReaction direction="left-to-right" evidence="11">
        <dbReference type="Rhea" id="RHEA:77120"/>
    </physiologicalReaction>
</comment>
<evidence type="ECO:0000256" key="6">
    <source>
        <dbReference type="ARBA" id="ARBA00022801"/>
    </source>
</evidence>
<keyword evidence="7 19" id="KW-1015">Disulfide bond</keyword>
<proteinExistence type="inferred from homology"/>
<evidence type="ECO:0000256" key="20">
    <source>
        <dbReference type="SAM" id="SignalP"/>
    </source>
</evidence>
<dbReference type="Pfam" id="PF00328">
    <property type="entry name" value="His_Phos_2"/>
    <property type="match status" value="1"/>
</dbReference>
<evidence type="ECO:0000256" key="7">
    <source>
        <dbReference type="ARBA" id="ARBA00023157"/>
    </source>
</evidence>
<dbReference type="GO" id="GO:0005576">
    <property type="term" value="C:extracellular region"/>
    <property type="evidence" value="ECO:0007669"/>
    <property type="project" value="UniProtKB-SubCell"/>
</dbReference>
<comment type="subcellular location">
    <subcellularLocation>
        <location evidence="1">Secreted</location>
    </subcellularLocation>
</comment>
<evidence type="ECO:0000256" key="9">
    <source>
        <dbReference type="ARBA" id="ARBA00041857"/>
    </source>
</evidence>
<feature type="signal peptide" evidence="20">
    <location>
        <begin position="1"/>
        <end position="15"/>
    </location>
</feature>
<dbReference type="Gene3D" id="3.40.50.1240">
    <property type="entry name" value="Phosphoglycerate mutase-like"/>
    <property type="match status" value="1"/>
</dbReference>
<protein>
    <recommendedName>
        <fullName evidence="16">Phytase A</fullName>
        <ecNumber evidence="4">3.1.3.8</ecNumber>
    </recommendedName>
    <alternativeName>
        <fullName evidence="17">Histidine acid phosphatase phyA</fullName>
    </alternativeName>
    <alternativeName>
        <fullName evidence="10">Myo-inositol hexakisphosphate phosphohydrolase A</fullName>
    </alternativeName>
    <alternativeName>
        <fullName evidence="9">Myo-inositol-hexaphosphate 3-phosphohydrolase A</fullName>
    </alternativeName>
</protein>
<evidence type="ECO:0000256" key="4">
    <source>
        <dbReference type="ARBA" id="ARBA00012632"/>
    </source>
</evidence>
<dbReference type="OrthoDB" id="6509975at2759"/>
<dbReference type="InterPro" id="IPR029033">
    <property type="entry name" value="His_PPase_superfam"/>
</dbReference>
<evidence type="ECO:0000313" key="21">
    <source>
        <dbReference type="EMBL" id="KAG5934990.1"/>
    </source>
</evidence>
<feature type="active site" description="Nucleophile" evidence="18">
    <location>
        <position position="71"/>
    </location>
</feature>
<evidence type="ECO:0000256" key="17">
    <source>
        <dbReference type="ARBA" id="ARBA00044262"/>
    </source>
</evidence>
<feature type="disulfide bond" evidence="19">
    <location>
        <begin position="424"/>
        <end position="432"/>
    </location>
</feature>
<dbReference type="SUPFAM" id="SSF53254">
    <property type="entry name" value="Phosphoglycerate mutase-like"/>
    <property type="match status" value="1"/>
</dbReference>
<keyword evidence="22" id="KW-1185">Reference proteome</keyword>
<feature type="chain" id="PRO_5040173937" description="Phytase A" evidence="20">
    <location>
        <begin position="16"/>
        <end position="453"/>
    </location>
</feature>
<evidence type="ECO:0000256" key="11">
    <source>
        <dbReference type="ARBA" id="ARBA00043670"/>
    </source>
</evidence>
<evidence type="ECO:0000256" key="14">
    <source>
        <dbReference type="ARBA" id="ARBA00043748"/>
    </source>
</evidence>
<evidence type="ECO:0000256" key="13">
    <source>
        <dbReference type="ARBA" id="ARBA00043721"/>
    </source>
</evidence>
<dbReference type="GO" id="GO:0016158">
    <property type="term" value="F:inositol hexakisphosphate 3-phosphatase activity"/>
    <property type="evidence" value="ECO:0007669"/>
    <property type="project" value="UniProtKB-EC"/>
</dbReference>
<keyword evidence="6" id="KW-0378">Hydrolase</keyword>
<dbReference type="InterPro" id="IPR000560">
    <property type="entry name" value="His_Pase_clade-2"/>
</dbReference>
<dbReference type="PROSITE" id="PS00616">
    <property type="entry name" value="HIS_ACID_PHOSPHAT_1"/>
    <property type="match status" value="1"/>
</dbReference>
<dbReference type="PANTHER" id="PTHR20963">
    <property type="entry name" value="MULTIPLE INOSITOL POLYPHOSPHATE PHOSPHATASE-RELATED"/>
    <property type="match status" value="1"/>
</dbReference>
<dbReference type="EC" id="3.1.3.8" evidence="4"/>
<gene>
    <name evidence="21" type="ORF">E4U60_003423</name>
</gene>
<evidence type="ECO:0000256" key="3">
    <source>
        <dbReference type="ARBA" id="ARBA00011245"/>
    </source>
</evidence>
<dbReference type="AlphaFoldDB" id="A0A9P7MA37"/>
<evidence type="ECO:0000256" key="8">
    <source>
        <dbReference type="ARBA" id="ARBA00023180"/>
    </source>
</evidence>
<evidence type="ECO:0000256" key="15">
    <source>
        <dbReference type="ARBA" id="ARBA00043788"/>
    </source>
</evidence>
<evidence type="ECO:0000256" key="5">
    <source>
        <dbReference type="ARBA" id="ARBA00022525"/>
    </source>
</evidence>
<dbReference type="Proteomes" id="UP000706124">
    <property type="component" value="Unassembled WGS sequence"/>
</dbReference>
<comment type="catalytic activity">
    <reaction evidence="14">
        <text>1D-myo-inositol 1,2,4,5,6-pentakisphosphate + H2O = 1D-myo-inositol 1,2,5,6-tetrakisphosphate + phosphate</text>
        <dbReference type="Rhea" id="RHEA:77115"/>
        <dbReference type="ChEBI" id="CHEBI:15377"/>
        <dbReference type="ChEBI" id="CHEBI:43474"/>
        <dbReference type="ChEBI" id="CHEBI:57798"/>
        <dbReference type="ChEBI" id="CHEBI:195535"/>
    </reaction>
    <physiologicalReaction direction="left-to-right" evidence="14">
        <dbReference type="Rhea" id="RHEA:77116"/>
    </physiologicalReaction>
</comment>
<organism evidence="21 22">
    <name type="scientific">Claviceps pazoutovae</name>
    <dbReference type="NCBI Taxonomy" id="1649127"/>
    <lineage>
        <taxon>Eukaryota</taxon>
        <taxon>Fungi</taxon>
        <taxon>Dikarya</taxon>
        <taxon>Ascomycota</taxon>
        <taxon>Pezizomycotina</taxon>
        <taxon>Sordariomycetes</taxon>
        <taxon>Hypocreomycetidae</taxon>
        <taxon>Hypocreales</taxon>
        <taxon>Clavicipitaceae</taxon>
        <taxon>Claviceps</taxon>
    </lineage>
</organism>
<comment type="catalytic activity">
    <reaction evidence="13">
        <text>1D-myo-inositol 1,2,6-trisphosphate + H2O = 1D-myo-inositol 1,2-bisphosphate + phosphate</text>
        <dbReference type="Rhea" id="RHEA:77131"/>
        <dbReference type="ChEBI" id="CHEBI:15377"/>
        <dbReference type="ChEBI" id="CHEBI:43474"/>
        <dbReference type="ChEBI" id="CHEBI:195537"/>
        <dbReference type="ChEBI" id="CHEBI:195539"/>
    </reaction>
    <physiologicalReaction direction="left-to-right" evidence="13">
        <dbReference type="Rhea" id="RHEA:77132"/>
    </physiologicalReaction>
</comment>
<dbReference type="CDD" id="cd07061">
    <property type="entry name" value="HP_HAP_like"/>
    <property type="match status" value="1"/>
</dbReference>
<comment type="catalytic activity">
    <reaction evidence="15">
        <text>1D-myo-inositol hexakisphosphate + H2O = 1D-myo-inositol 1,2,4,5,6-pentakisphosphate + phosphate</text>
        <dbReference type="Rhea" id="RHEA:16989"/>
        <dbReference type="ChEBI" id="CHEBI:15377"/>
        <dbReference type="ChEBI" id="CHEBI:43474"/>
        <dbReference type="ChEBI" id="CHEBI:57798"/>
        <dbReference type="ChEBI" id="CHEBI:58130"/>
        <dbReference type="EC" id="3.1.3.8"/>
    </reaction>
    <physiologicalReaction direction="left-to-right" evidence="15">
        <dbReference type="Rhea" id="RHEA:16990"/>
    </physiologicalReaction>
</comment>
<feature type="disulfide bond" evidence="19">
    <location>
        <begin position="253"/>
        <end position="269"/>
    </location>
</feature>
<feature type="disulfide bond" evidence="19">
    <location>
        <begin position="60"/>
        <end position="402"/>
    </location>
</feature>